<name>A0A5S6Q768_TRIMR</name>
<protein>
    <submittedName>
        <fullName evidence="2">Uncharacterized protein</fullName>
    </submittedName>
</protein>
<sequence length="266" mass="30018">MPTASRGGQTLRIGCLVASSCAAAFLYRNRLPLEDSNLSIIKRVPGQSQLCAFGVVVEPANLTVRFRAIENRIRHSMVCASVGHRKCLRGAKSVQSARQLRLPSFRGVEGRGQFLENFKQSVCVILFAGASALLRANCLNRRHESRNLNFVERKQRHRVMPNANREKQTGDMLTNSRVCRQRCINHLQTVKQSNSTREDFLPTAVKACFWPTYGEQIRRMDGKAALSVVIELLFIMGICRRNKEEKRTPHVSLFVTAKHVNGSLRE</sequence>
<dbReference type="AlphaFoldDB" id="A0A5S6Q768"/>
<dbReference type="WBParaSite" id="TMUE_1000002797.1">
    <property type="protein sequence ID" value="TMUE_1000002797.1"/>
    <property type="gene ID" value="WBGene00298491"/>
</dbReference>
<proteinExistence type="predicted"/>
<organism evidence="1 2">
    <name type="scientific">Trichuris muris</name>
    <name type="common">Mouse whipworm</name>
    <dbReference type="NCBI Taxonomy" id="70415"/>
    <lineage>
        <taxon>Eukaryota</taxon>
        <taxon>Metazoa</taxon>
        <taxon>Ecdysozoa</taxon>
        <taxon>Nematoda</taxon>
        <taxon>Enoplea</taxon>
        <taxon>Dorylaimia</taxon>
        <taxon>Trichinellida</taxon>
        <taxon>Trichuridae</taxon>
        <taxon>Trichuris</taxon>
    </lineage>
</organism>
<keyword evidence="1" id="KW-1185">Reference proteome</keyword>
<accession>A0A5S6Q768</accession>
<reference evidence="2" key="1">
    <citation type="submission" date="2019-12" db="UniProtKB">
        <authorList>
            <consortium name="WormBaseParasite"/>
        </authorList>
    </citation>
    <scope>IDENTIFICATION</scope>
</reference>
<dbReference type="Proteomes" id="UP000046395">
    <property type="component" value="Unassembled WGS sequence"/>
</dbReference>
<evidence type="ECO:0000313" key="1">
    <source>
        <dbReference type="Proteomes" id="UP000046395"/>
    </source>
</evidence>
<evidence type="ECO:0000313" key="2">
    <source>
        <dbReference type="WBParaSite" id="TMUE_1000002797.1"/>
    </source>
</evidence>